<comment type="caution">
    <text evidence="3">The sequence shown here is derived from an EMBL/GenBank/DDBJ whole genome shotgun (WGS) entry which is preliminary data.</text>
</comment>
<protein>
    <submittedName>
        <fullName evidence="3">Uncharacterized protein</fullName>
    </submittedName>
</protein>
<feature type="transmembrane region" description="Helical" evidence="2">
    <location>
        <begin position="12"/>
        <end position="36"/>
    </location>
</feature>
<evidence type="ECO:0000313" key="3">
    <source>
        <dbReference type="EMBL" id="KAH9412777.1"/>
    </source>
</evidence>
<proteinExistence type="predicted"/>
<feature type="region of interest" description="Disordered" evidence="1">
    <location>
        <begin position="66"/>
        <end position="85"/>
    </location>
</feature>
<keyword evidence="2" id="KW-0472">Membrane</keyword>
<evidence type="ECO:0000256" key="2">
    <source>
        <dbReference type="SAM" id="Phobius"/>
    </source>
</evidence>
<accession>A0ABQ8IR35</accession>
<gene>
    <name evidence="3" type="ORF">DERP_009758</name>
</gene>
<keyword evidence="4" id="KW-1185">Reference proteome</keyword>
<reference evidence="3 4" key="2">
    <citation type="journal article" date="2022" name="Mol. Biol. Evol.">
        <title>Comparative Genomics Reveals Insights into the Divergent Evolution of Astigmatic Mites and Household Pest Adaptations.</title>
        <authorList>
            <person name="Xiong Q."/>
            <person name="Wan A.T."/>
            <person name="Liu X."/>
            <person name="Fung C.S."/>
            <person name="Xiao X."/>
            <person name="Malainual N."/>
            <person name="Hou J."/>
            <person name="Wang L."/>
            <person name="Wang M."/>
            <person name="Yang K.Y."/>
            <person name="Cui Y."/>
            <person name="Leung E.L."/>
            <person name="Nong W."/>
            <person name="Shin S.K."/>
            <person name="Au S.W."/>
            <person name="Jeong K.Y."/>
            <person name="Chew F.T."/>
            <person name="Hui J.H."/>
            <person name="Leung T.F."/>
            <person name="Tungtrongchitr A."/>
            <person name="Zhong N."/>
            <person name="Liu Z."/>
            <person name="Tsui S.K."/>
        </authorList>
    </citation>
    <scope>NUCLEOTIDE SEQUENCE [LARGE SCALE GENOMIC DNA]</scope>
    <source>
        <strain evidence="3">Derp</strain>
    </source>
</reference>
<organism evidence="3 4">
    <name type="scientific">Dermatophagoides pteronyssinus</name>
    <name type="common">European house dust mite</name>
    <dbReference type="NCBI Taxonomy" id="6956"/>
    <lineage>
        <taxon>Eukaryota</taxon>
        <taxon>Metazoa</taxon>
        <taxon>Ecdysozoa</taxon>
        <taxon>Arthropoda</taxon>
        <taxon>Chelicerata</taxon>
        <taxon>Arachnida</taxon>
        <taxon>Acari</taxon>
        <taxon>Acariformes</taxon>
        <taxon>Sarcoptiformes</taxon>
        <taxon>Astigmata</taxon>
        <taxon>Psoroptidia</taxon>
        <taxon>Analgoidea</taxon>
        <taxon>Pyroglyphidae</taxon>
        <taxon>Dermatophagoidinae</taxon>
        <taxon>Dermatophagoides</taxon>
    </lineage>
</organism>
<sequence length="85" mass="9375">MNKDPDDIGWSIMIGIFILIGVLIPMSLLIFGFISYNNNKRIFGKIKSITLMPDSSDTIKSFSYLPTLSSSSSSLSSSKMPIKHS</sequence>
<keyword evidence="2" id="KW-1133">Transmembrane helix</keyword>
<keyword evidence="2" id="KW-0812">Transmembrane</keyword>
<feature type="compositionally biased region" description="Low complexity" evidence="1">
    <location>
        <begin position="68"/>
        <end position="78"/>
    </location>
</feature>
<name>A0ABQ8IR35_DERPT</name>
<dbReference type="Proteomes" id="UP000887458">
    <property type="component" value="Unassembled WGS sequence"/>
</dbReference>
<evidence type="ECO:0000256" key="1">
    <source>
        <dbReference type="SAM" id="MobiDB-lite"/>
    </source>
</evidence>
<evidence type="ECO:0000313" key="4">
    <source>
        <dbReference type="Proteomes" id="UP000887458"/>
    </source>
</evidence>
<dbReference type="EMBL" id="NJHN03000128">
    <property type="protein sequence ID" value="KAH9412777.1"/>
    <property type="molecule type" value="Genomic_DNA"/>
</dbReference>
<reference evidence="3 4" key="1">
    <citation type="journal article" date="2018" name="J. Allergy Clin. Immunol.">
        <title>High-quality assembly of Dermatophagoides pteronyssinus genome and transcriptome reveals a wide range of novel allergens.</title>
        <authorList>
            <person name="Liu X.Y."/>
            <person name="Yang K.Y."/>
            <person name="Wang M.Q."/>
            <person name="Kwok J.S."/>
            <person name="Zeng X."/>
            <person name="Yang Z."/>
            <person name="Xiao X.J."/>
            <person name="Lau C.P."/>
            <person name="Li Y."/>
            <person name="Huang Z.M."/>
            <person name="Ba J.G."/>
            <person name="Yim A.K."/>
            <person name="Ouyang C.Y."/>
            <person name="Ngai S.M."/>
            <person name="Chan T.F."/>
            <person name="Leung E.L."/>
            <person name="Liu L."/>
            <person name="Liu Z.G."/>
            <person name="Tsui S.K."/>
        </authorList>
    </citation>
    <scope>NUCLEOTIDE SEQUENCE [LARGE SCALE GENOMIC DNA]</scope>
    <source>
        <strain evidence="3">Derp</strain>
    </source>
</reference>